<feature type="compositionally biased region" description="Low complexity" evidence="8">
    <location>
        <begin position="987"/>
        <end position="996"/>
    </location>
</feature>
<feature type="region of interest" description="Disordered" evidence="8">
    <location>
        <begin position="268"/>
        <end position="291"/>
    </location>
</feature>
<dbReference type="RefSeq" id="XP_018002440.1">
    <property type="nucleotide sequence ID" value="XM_018150096.1"/>
</dbReference>
<evidence type="ECO:0000256" key="3">
    <source>
        <dbReference type="ARBA" id="ARBA00022946"/>
    </source>
</evidence>
<feature type="compositionally biased region" description="Acidic residues" evidence="8">
    <location>
        <begin position="268"/>
        <end position="282"/>
    </location>
</feature>
<evidence type="ECO:0000256" key="2">
    <source>
        <dbReference type="ARBA" id="ARBA00022723"/>
    </source>
</evidence>
<dbReference type="GO" id="GO:0046872">
    <property type="term" value="F:metal ion binding"/>
    <property type="evidence" value="ECO:0007669"/>
    <property type="project" value="UniProtKB-KW"/>
</dbReference>
<dbReference type="GO" id="GO:0006412">
    <property type="term" value="P:translation"/>
    <property type="evidence" value="ECO:0007669"/>
    <property type="project" value="InterPro"/>
</dbReference>
<evidence type="ECO:0000256" key="6">
    <source>
        <dbReference type="ARBA" id="ARBA00023128"/>
    </source>
</evidence>
<keyword evidence="4" id="KW-0408">Iron</keyword>
<keyword evidence="9" id="KW-0689">Ribosomal protein</keyword>
<dbReference type="VEuPathDB" id="FungiDB:AB675_9552"/>
<accession>A0A0N1H7I4</accession>
<keyword evidence="2" id="KW-0479">Metal-binding</keyword>
<protein>
    <submittedName>
        <fullName evidence="9">37S ribosomal protein S22, mitochondrial</fullName>
    </submittedName>
</protein>
<proteinExistence type="predicted"/>
<dbReference type="InterPro" id="IPR015324">
    <property type="entry name" value="Ribosomal_Rsm22-like"/>
</dbReference>
<dbReference type="GO" id="GO:0003735">
    <property type="term" value="F:structural constituent of ribosome"/>
    <property type="evidence" value="ECO:0007669"/>
    <property type="project" value="TreeGrafter"/>
</dbReference>
<dbReference type="GO" id="GO:0008168">
    <property type="term" value="F:methyltransferase activity"/>
    <property type="evidence" value="ECO:0007669"/>
    <property type="project" value="InterPro"/>
</dbReference>
<dbReference type="EMBL" id="LFJN01000007">
    <property type="protein sequence ID" value="KPI42477.1"/>
    <property type="molecule type" value="Genomic_DNA"/>
</dbReference>
<organism evidence="9 10">
    <name type="scientific">Cyphellophora attinorum</name>
    <dbReference type="NCBI Taxonomy" id="1664694"/>
    <lineage>
        <taxon>Eukaryota</taxon>
        <taxon>Fungi</taxon>
        <taxon>Dikarya</taxon>
        <taxon>Ascomycota</taxon>
        <taxon>Pezizomycotina</taxon>
        <taxon>Eurotiomycetes</taxon>
        <taxon>Chaetothyriomycetidae</taxon>
        <taxon>Chaetothyriales</taxon>
        <taxon>Cyphellophoraceae</taxon>
        <taxon>Cyphellophora</taxon>
    </lineage>
</organism>
<dbReference type="PANTHER" id="PTHR13184">
    <property type="entry name" value="37S RIBOSOMAL PROTEIN S22"/>
    <property type="match status" value="1"/>
</dbReference>
<evidence type="ECO:0000256" key="5">
    <source>
        <dbReference type="ARBA" id="ARBA00023014"/>
    </source>
</evidence>
<evidence type="ECO:0000313" key="10">
    <source>
        <dbReference type="Proteomes" id="UP000038010"/>
    </source>
</evidence>
<keyword evidence="10" id="KW-1185">Reference proteome</keyword>
<name>A0A0N1H7I4_9EURO</name>
<feature type="region of interest" description="Disordered" evidence="8">
    <location>
        <begin position="925"/>
        <end position="1052"/>
    </location>
</feature>
<dbReference type="PANTHER" id="PTHR13184:SF5">
    <property type="entry name" value="METHYLTRANSFERASE-LIKE PROTEIN 17, MITOCHONDRIAL"/>
    <property type="match status" value="1"/>
</dbReference>
<sequence>MLATKRALCSGCQHDLLTLFYRGFCGPAVPKLRSPLRPSSRRNQWQQQHRAFRSTADLQQNGEPQAPVSGTEAPSETFLSDDELNAQFAELKHLEQFADPDEGDPTRRRRPKGIAVQDVKVTDEDIVVEQDQTLAESPSLRGHEHSLAELHALREEGASATEIAGRARELFGDRLPLQALQASEFSIYKRLFDDPLLPEAISESVTLLDESGEEVDYDSLKDHLGFTEEENEASLDFHDFEDKARSREQLEQEPDHLFEDEDVFEEAEYADEEAAEEDEESDPTQRRHPLTALGKFATTPKTLSMPIANYVKPLSNLMLGHSYKQLTNKRETESQVAVQMEASQNFMGEMAANAFLTAVMPPAYAAISAALVDARRRLGPTWLTSLLSKEGGPRVLDAGAGGAAILAWNEITEAHWNTLHTSETEPNPVPASKAVVLAGSDPLRHRGTALLDNTTFIPRLPDFGTTRSKPTLDDDRPAQSRKSFDVIFSSYSLLPFKEEWERKQYISNLWSLLSPEGGVLIFIEKGMPRGFEAIASAREHLLERFIAIPPGQETKYSAVQNQDIQEGAPWTPEPGMIIGPCSNHEGCPMYKIQGVSIGRKDICSFQQRYIRPPPLQRVLGAKTRNHDDVDFSYLSVMRGRDLRRSDFSAFDHIADASSAPLQPSNSEAFAHSTQSNTEAFLDHIGAGLSNHTPDASIEPDSADDSVNINLPTQNARFTPTHHLPRLVFPPLKRRSHVILDLCTPRGTIERWTVPRSFGKQAYRDARKAQWGDLWGLGAKTRIPRTVRQGSGSDKLSNILGKGKSSAREEKLANARSKLREREELDRAAEEEADFMDRELDRLDVAGRNNRSYASNPHDEPDPEDEEDDDASSLREAFARARLGTSALYPPVPDHIKRTLNQPSPDDPLEAEIEAKLRAWEDELSDNRPIDRTGKPLRTTARRERNLQKAREAMDEQEREKFWGAVDKDVKERQGAPIPKEGSGDGSAAKGVWVGAKGAKKGERKPRAWIAPADGNADLKARAKNKVVAKPPRGVQQDGKRRPKSSKPVRSTV</sequence>
<evidence type="ECO:0000256" key="4">
    <source>
        <dbReference type="ARBA" id="ARBA00023004"/>
    </source>
</evidence>
<dbReference type="SUPFAM" id="SSF53335">
    <property type="entry name" value="S-adenosyl-L-methionine-dependent methyltransferases"/>
    <property type="match status" value="1"/>
</dbReference>
<dbReference type="STRING" id="1664694.A0A0N1H7I4"/>
<comment type="function">
    <text evidence="7">Mitochondrial ribosome (mitoribosome) assembly factor. Binds at the interface of the head and body domains of the mitochondrial small ribosomal subunit (mt-SSU), occluding the mRNA channel and preventing compaction of the head domain towards the body. Probable inactive methyltransferase: retains the characteristic folding and ability to bind S-adenosyl-L-methionine, but it probably lost its methyltransferase activity.</text>
</comment>
<feature type="compositionally biased region" description="Basic and acidic residues" evidence="8">
    <location>
        <begin position="940"/>
        <end position="973"/>
    </location>
</feature>
<reference evidence="9 10" key="1">
    <citation type="submission" date="2015-06" db="EMBL/GenBank/DDBJ databases">
        <title>Draft genome of the ant-associated black yeast Phialophora attae CBS 131958.</title>
        <authorList>
            <person name="Moreno L.F."/>
            <person name="Stielow B.J."/>
            <person name="de Hoog S."/>
            <person name="Vicente V.A."/>
            <person name="Weiss V.A."/>
            <person name="de Vries M."/>
            <person name="Cruz L.M."/>
            <person name="Souza E.M."/>
        </authorList>
    </citation>
    <scope>NUCLEOTIDE SEQUENCE [LARGE SCALE GENOMIC DNA]</scope>
    <source>
        <strain evidence="9 10">CBS 131958</strain>
    </source>
</reference>
<feature type="region of interest" description="Disordered" evidence="8">
    <location>
        <begin position="786"/>
        <end position="831"/>
    </location>
</feature>
<evidence type="ECO:0000256" key="7">
    <source>
        <dbReference type="ARBA" id="ARBA00045681"/>
    </source>
</evidence>
<comment type="subcellular location">
    <subcellularLocation>
        <location evidence="1">Mitochondrion</location>
    </subcellularLocation>
</comment>
<evidence type="ECO:0000256" key="8">
    <source>
        <dbReference type="SAM" id="MobiDB-lite"/>
    </source>
</evidence>
<keyword evidence="3" id="KW-0809">Transit peptide</keyword>
<dbReference type="GO" id="GO:0005763">
    <property type="term" value="C:mitochondrial small ribosomal subunit"/>
    <property type="evidence" value="ECO:0007669"/>
    <property type="project" value="TreeGrafter"/>
</dbReference>
<feature type="region of interest" description="Disordered" evidence="8">
    <location>
        <begin position="845"/>
        <end position="907"/>
    </location>
</feature>
<dbReference type="AlphaFoldDB" id="A0A0N1H7I4"/>
<gene>
    <name evidence="9" type="ORF">AB675_9552</name>
</gene>
<dbReference type="OrthoDB" id="421327at2759"/>
<feature type="compositionally biased region" description="Basic and acidic residues" evidence="8">
    <location>
        <begin position="805"/>
        <end position="831"/>
    </location>
</feature>
<keyword evidence="6" id="KW-0496">Mitochondrion</keyword>
<feature type="region of interest" description="Disordered" evidence="8">
    <location>
        <begin position="52"/>
        <end position="77"/>
    </location>
</feature>
<comment type="caution">
    <text evidence="9">The sequence shown here is derived from an EMBL/GenBank/DDBJ whole genome shotgun (WGS) entry which is preliminary data.</text>
</comment>
<dbReference type="Proteomes" id="UP000038010">
    <property type="component" value="Unassembled WGS sequence"/>
</dbReference>
<dbReference type="GeneID" id="28741976"/>
<dbReference type="GO" id="GO:0051536">
    <property type="term" value="F:iron-sulfur cluster binding"/>
    <property type="evidence" value="ECO:0007669"/>
    <property type="project" value="UniProtKB-KW"/>
</dbReference>
<dbReference type="InterPro" id="IPR052571">
    <property type="entry name" value="Mt_RNA_Methyltransferase"/>
</dbReference>
<evidence type="ECO:0000313" key="9">
    <source>
        <dbReference type="EMBL" id="KPI42477.1"/>
    </source>
</evidence>
<keyword evidence="5" id="KW-0411">Iron-sulfur</keyword>
<feature type="compositionally biased region" description="Acidic residues" evidence="8">
    <location>
        <begin position="860"/>
        <end position="870"/>
    </location>
</feature>
<keyword evidence="9" id="KW-0687">Ribonucleoprotein</keyword>
<evidence type="ECO:0000256" key="1">
    <source>
        <dbReference type="ARBA" id="ARBA00004173"/>
    </source>
</evidence>
<dbReference type="InterPro" id="IPR029063">
    <property type="entry name" value="SAM-dependent_MTases_sf"/>
</dbReference>
<dbReference type="Pfam" id="PF09243">
    <property type="entry name" value="Rsm22"/>
    <property type="match status" value="2"/>
</dbReference>